<dbReference type="InterPro" id="IPR036855">
    <property type="entry name" value="Znf_CCCH_sf"/>
</dbReference>
<keyword evidence="8" id="KW-1185">Reference proteome</keyword>
<organism evidence="7 8">
    <name type="scientific">Lecanosticta acicola</name>
    <dbReference type="NCBI Taxonomy" id="111012"/>
    <lineage>
        <taxon>Eukaryota</taxon>
        <taxon>Fungi</taxon>
        <taxon>Dikarya</taxon>
        <taxon>Ascomycota</taxon>
        <taxon>Pezizomycotina</taxon>
        <taxon>Dothideomycetes</taxon>
        <taxon>Dothideomycetidae</taxon>
        <taxon>Mycosphaerellales</taxon>
        <taxon>Mycosphaerellaceae</taxon>
        <taxon>Lecanosticta</taxon>
    </lineage>
</organism>
<feature type="compositionally biased region" description="Acidic residues" evidence="5">
    <location>
        <begin position="383"/>
        <end position="396"/>
    </location>
</feature>
<feature type="compositionally biased region" description="Polar residues" evidence="5">
    <location>
        <begin position="155"/>
        <end position="165"/>
    </location>
</feature>
<dbReference type="GO" id="GO:0005634">
    <property type="term" value="C:nucleus"/>
    <property type="evidence" value="ECO:0007669"/>
    <property type="project" value="TreeGrafter"/>
</dbReference>
<feature type="zinc finger region" description="C3H1-type" evidence="4">
    <location>
        <begin position="262"/>
        <end position="285"/>
    </location>
</feature>
<feature type="domain" description="C3H1-type" evidence="6">
    <location>
        <begin position="262"/>
        <end position="285"/>
    </location>
</feature>
<keyword evidence="1 4" id="KW-0479">Metal-binding</keyword>
<dbReference type="AlphaFoldDB" id="A0AAI8YUN6"/>
<comment type="caution">
    <text evidence="7">The sequence shown here is derived from an EMBL/GenBank/DDBJ whole genome shotgun (WGS) entry which is preliminary data.</text>
</comment>
<feature type="zinc finger region" description="C3H1-type" evidence="4">
    <location>
        <begin position="231"/>
        <end position="258"/>
    </location>
</feature>
<dbReference type="FunFam" id="4.10.1000.10:FF:000035">
    <property type="entry name" value="CCCH zinc finger protein, variant"/>
    <property type="match status" value="1"/>
</dbReference>
<dbReference type="Gene3D" id="4.10.1000.10">
    <property type="entry name" value="Zinc finger, CCCH-type"/>
    <property type="match status" value="2"/>
</dbReference>
<dbReference type="Gene3D" id="6.10.250.3220">
    <property type="match status" value="1"/>
</dbReference>
<dbReference type="SUPFAM" id="SSF90229">
    <property type="entry name" value="CCCH zinc finger"/>
    <property type="match status" value="3"/>
</dbReference>
<evidence type="ECO:0000256" key="4">
    <source>
        <dbReference type="PROSITE-ProRule" id="PRU00723"/>
    </source>
</evidence>
<feature type="zinc finger region" description="C3H1-type" evidence="4">
    <location>
        <begin position="291"/>
        <end position="312"/>
    </location>
</feature>
<dbReference type="PANTHER" id="PTHR46156:SF1">
    <property type="entry name" value="ZINC FINGER CCCH DOMAIN-CONTAINING PROTEIN 3"/>
    <property type="match status" value="1"/>
</dbReference>
<protein>
    <submittedName>
        <fullName evidence="7">Zinc finger CCCH domain-containing</fullName>
    </submittedName>
</protein>
<gene>
    <name evidence="7" type="ORF">LECACI_7A002305</name>
</gene>
<dbReference type="PROSITE" id="PS50103">
    <property type="entry name" value="ZF_C3H1"/>
    <property type="match status" value="4"/>
</dbReference>
<feature type="domain" description="C3H1-type" evidence="6">
    <location>
        <begin position="231"/>
        <end position="258"/>
    </location>
</feature>
<dbReference type="Proteomes" id="UP001296104">
    <property type="component" value="Unassembled WGS sequence"/>
</dbReference>
<name>A0AAI8YUN6_9PEZI</name>
<dbReference type="EMBL" id="CAVMBE010000010">
    <property type="protein sequence ID" value="CAK3891021.1"/>
    <property type="molecule type" value="Genomic_DNA"/>
</dbReference>
<evidence type="ECO:0000256" key="2">
    <source>
        <dbReference type="ARBA" id="ARBA00022771"/>
    </source>
</evidence>
<feature type="zinc finger region" description="C3H1-type" evidence="4">
    <location>
        <begin position="313"/>
        <end position="341"/>
    </location>
</feature>
<feature type="compositionally biased region" description="Basic and acidic residues" evidence="5">
    <location>
        <begin position="134"/>
        <end position="148"/>
    </location>
</feature>
<reference evidence="7" key="1">
    <citation type="submission" date="2023-11" db="EMBL/GenBank/DDBJ databases">
        <authorList>
            <person name="Alioto T."/>
            <person name="Alioto T."/>
            <person name="Gomez Garrido J."/>
        </authorList>
    </citation>
    <scope>NUCLEOTIDE SEQUENCE</scope>
</reference>
<evidence type="ECO:0000313" key="8">
    <source>
        <dbReference type="Proteomes" id="UP001296104"/>
    </source>
</evidence>
<accession>A0AAI8YUN6</accession>
<feature type="domain" description="C3H1-type" evidence="6">
    <location>
        <begin position="313"/>
        <end position="341"/>
    </location>
</feature>
<feature type="region of interest" description="Disordered" evidence="5">
    <location>
        <begin position="370"/>
        <end position="423"/>
    </location>
</feature>
<evidence type="ECO:0000259" key="6">
    <source>
        <dbReference type="PROSITE" id="PS50103"/>
    </source>
</evidence>
<evidence type="ECO:0000256" key="1">
    <source>
        <dbReference type="ARBA" id="ARBA00022723"/>
    </source>
</evidence>
<feature type="region of interest" description="Disordered" evidence="5">
    <location>
        <begin position="134"/>
        <end position="165"/>
    </location>
</feature>
<dbReference type="GO" id="GO:0008270">
    <property type="term" value="F:zinc ion binding"/>
    <property type="evidence" value="ECO:0007669"/>
    <property type="project" value="UniProtKB-KW"/>
</dbReference>
<evidence type="ECO:0000256" key="5">
    <source>
        <dbReference type="SAM" id="MobiDB-lite"/>
    </source>
</evidence>
<dbReference type="SMART" id="SM00356">
    <property type="entry name" value="ZnF_C3H1"/>
    <property type="match status" value="4"/>
</dbReference>
<keyword evidence="3 4" id="KW-0862">Zinc</keyword>
<keyword evidence="2 4" id="KW-0863">Zinc-finger</keyword>
<feature type="domain" description="C3H1-type" evidence="6">
    <location>
        <begin position="291"/>
        <end position="312"/>
    </location>
</feature>
<sequence length="449" mass="49361">MSDEAELQAKIAALAGKINQHKQQPSALAPNHYGASHPPHHASHNDYRGYDRWTPYGHAARGGRGGRGSFHRPHKNRTLVLGGAQTGSPAAAAATAAVAEEQSSVIPPTSNASEAFVSTRSAGMNQLMTKDTYDREQQVKREPQEKHTRQGIYRSPTTTNPSASQHRVLELEGIKFKVAHDGSKLFRVDDPMTAHQETPKKARITGVDFVRTKHGNLLKLNPAKDGKRPVKRKPQCENFTKYGTCSFGPACKFDHDPTKVAICKEWLRNGWCKPGANCDMSHDSSYHRVSACTHFLRGNCTNRACRYPHVNVSPSAPVCRPFATLGYCAKGEQCENRHVCECPDYANRGVCAAREKGKCQLPHIDRAGTLRKTAKRQSKTGTDEESDVSSDNDDSNEDSRVVIHDDSDGPEDEDEQGTGFVDDDTLMALDTAGSDRAVKEQESFISLIE</sequence>
<evidence type="ECO:0000256" key="3">
    <source>
        <dbReference type="ARBA" id="ARBA00022833"/>
    </source>
</evidence>
<feature type="region of interest" description="Disordered" evidence="5">
    <location>
        <begin position="18"/>
        <end position="47"/>
    </location>
</feature>
<feature type="compositionally biased region" description="Basic and acidic residues" evidence="5">
    <location>
        <begin position="397"/>
        <end position="407"/>
    </location>
</feature>
<dbReference type="InterPro" id="IPR000571">
    <property type="entry name" value="Znf_CCCH"/>
</dbReference>
<proteinExistence type="predicted"/>
<dbReference type="PANTHER" id="PTHR46156">
    <property type="entry name" value="CCCH ZINGC FINGER"/>
    <property type="match status" value="1"/>
</dbReference>
<evidence type="ECO:0000313" key="7">
    <source>
        <dbReference type="EMBL" id="CAK3891021.1"/>
    </source>
</evidence>
<feature type="compositionally biased region" description="Acidic residues" evidence="5">
    <location>
        <begin position="408"/>
        <end position="423"/>
    </location>
</feature>
<dbReference type="Pfam" id="PF00642">
    <property type="entry name" value="zf-CCCH"/>
    <property type="match status" value="1"/>
</dbReference>